<organism evidence="1 2">
    <name type="scientific">Dacryopinax primogenitus (strain DJM 731)</name>
    <name type="common">Brown rot fungus</name>
    <dbReference type="NCBI Taxonomy" id="1858805"/>
    <lineage>
        <taxon>Eukaryota</taxon>
        <taxon>Fungi</taxon>
        <taxon>Dikarya</taxon>
        <taxon>Basidiomycota</taxon>
        <taxon>Agaricomycotina</taxon>
        <taxon>Dacrymycetes</taxon>
        <taxon>Dacrymycetales</taxon>
        <taxon>Dacrymycetaceae</taxon>
        <taxon>Dacryopinax</taxon>
    </lineage>
</organism>
<accession>M5G0R0</accession>
<dbReference type="HOGENOM" id="CLU_2589701_0_0_1"/>
<dbReference type="AlphaFoldDB" id="M5G0R0"/>
<gene>
    <name evidence="1" type="ORF">DACRYDRAFT_110144</name>
</gene>
<dbReference type="Proteomes" id="UP000030653">
    <property type="component" value="Unassembled WGS sequence"/>
</dbReference>
<reference evidence="1 2" key="1">
    <citation type="journal article" date="2012" name="Science">
        <title>The Paleozoic origin of enzymatic lignin decomposition reconstructed from 31 fungal genomes.</title>
        <authorList>
            <person name="Floudas D."/>
            <person name="Binder M."/>
            <person name="Riley R."/>
            <person name="Barry K."/>
            <person name="Blanchette R.A."/>
            <person name="Henrissat B."/>
            <person name="Martinez A.T."/>
            <person name="Otillar R."/>
            <person name="Spatafora J.W."/>
            <person name="Yadav J.S."/>
            <person name="Aerts A."/>
            <person name="Benoit I."/>
            <person name="Boyd A."/>
            <person name="Carlson A."/>
            <person name="Copeland A."/>
            <person name="Coutinho P.M."/>
            <person name="de Vries R.P."/>
            <person name="Ferreira P."/>
            <person name="Findley K."/>
            <person name="Foster B."/>
            <person name="Gaskell J."/>
            <person name="Glotzer D."/>
            <person name="Gorecki P."/>
            <person name="Heitman J."/>
            <person name="Hesse C."/>
            <person name="Hori C."/>
            <person name="Igarashi K."/>
            <person name="Jurgens J.A."/>
            <person name="Kallen N."/>
            <person name="Kersten P."/>
            <person name="Kohler A."/>
            <person name="Kuees U."/>
            <person name="Kumar T.K.A."/>
            <person name="Kuo A."/>
            <person name="LaButti K."/>
            <person name="Larrondo L.F."/>
            <person name="Lindquist E."/>
            <person name="Ling A."/>
            <person name="Lombard V."/>
            <person name="Lucas S."/>
            <person name="Lundell T."/>
            <person name="Martin R."/>
            <person name="McLaughlin D.J."/>
            <person name="Morgenstern I."/>
            <person name="Morin E."/>
            <person name="Murat C."/>
            <person name="Nagy L.G."/>
            <person name="Nolan M."/>
            <person name="Ohm R.A."/>
            <person name="Patyshakuliyeva A."/>
            <person name="Rokas A."/>
            <person name="Ruiz-Duenas F.J."/>
            <person name="Sabat G."/>
            <person name="Salamov A."/>
            <person name="Samejima M."/>
            <person name="Schmutz J."/>
            <person name="Slot J.C."/>
            <person name="St John F."/>
            <person name="Stenlid J."/>
            <person name="Sun H."/>
            <person name="Sun S."/>
            <person name="Syed K."/>
            <person name="Tsang A."/>
            <person name="Wiebenga A."/>
            <person name="Young D."/>
            <person name="Pisabarro A."/>
            <person name="Eastwood D.C."/>
            <person name="Martin F."/>
            <person name="Cullen D."/>
            <person name="Grigoriev I.V."/>
            <person name="Hibbett D.S."/>
        </authorList>
    </citation>
    <scope>NUCLEOTIDE SEQUENCE [LARGE SCALE GENOMIC DNA]</scope>
    <source>
        <strain evidence="1 2">DJM-731 SS1</strain>
    </source>
</reference>
<keyword evidence="2" id="KW-1185">Reference proteome</keyword>
<sequence>MVKDLDSFYFPLAEELVLLTKGMRTYDASKHEFFTLDMPETSHADFAISVQPMQMGTKAYLSTNNPFVPLHLQLRPSMIH</sequence>
<dbReference type="GeneID" id="63684071"/>
<dbReference type="RefSeq" id="XP_040626319.1">
    <property type="nucleotide sequence ID" value="XM_040769009.1"/>
</dbReference>
<proteinExistence type="predicted"/>
<evidence type="ECO:0000313" key="2">
    <source>
        <dbReference type="Proteomes" id="UP000030653"/>
    </source>
</evidence>
<name>M5G0R0_DACPD</name>
<dbReference type="EMBL" id="JH795870">
    <property type="protein sequence ID" value="EJT99421.1"/>
    <property type="molecule type" value="Genomic_DNA"/>
</dbReference>
<protein>
    <submittedName>
        <fullName evidence="1">Uncharacterized protein</fullName>
    </submittedName>
</protein>
<evidence type="ECO:0000313" key="1">
    <source>
        <dbReference type="EMBL" id="EJT99421.1"/>
    </source>
</evidence>